<dbReference type="Proteomes" id="UP000828390">
    <property type="component" value="Unassembled WGS sequence"/>
</dbReference>
<reference evidence="1" key="2">
    <citation type="submission" date="2020-11" db="EMBL/GenBank/DDBJ databases">
        <authorList>
            <person name="McCartney M.A."/>
            <person name="Auch B."/>
            <person name="Kono T."/>
            <person name="Mallez S."/>
            <person name="Becker A."/>
            <person name="Gohl D.M."/>
            <person name="Silverstein K.A.T."/>
            <person name="Koren S."/>
            <person name="Bechman K.B."/>
            <person name="Herman A."/>
            <person name="Abrahante J.E."/>
            <person name="Garbe J."/>
        </authorList>
    </citation>
    <scope>NUCLEOTIDE SEQUENCE</scope>
    <source>
        <strain evidence="1">Duluth1</strain>
        <tissue evidence="1">Whole animal</tissue>
    </source>
</reference>
<name>A0A9D4J7G0_DREPO</name>
<dbReference type="AlphaFoldDB" id="A0A9D4J7G0"/>
<organism evidence="1 2">
    <name type="scientific">Dreissena polymorpha</name>
    <name type="common">Zebra mussel</name>
    <name type="synonym">Mytilus polymorpha</name>
    <dbReference type="NCBI Taxonomy" id="45954"/>
    <lineage>
        <taxon>Eukaryota</taxon>
        <taxon>Metazoa</taxon>
        <taxon>Spiralia</taxon>
        <taxon>Lophotrochozoa</taxon>
        <taxon>Mollusca</taxon>
        <taxon>Bivalvia</taxon>
        <taxon>Autobranchia</taxon>
        <taxon>Heteroconchia</taxon>
        <taxon>Euheterodonta</taxon>
        <taxon>Imparidentia</taxon>
        <taxon>Neoheterodontei</taxon>
        <taxon>Myida</taxon>
        <taxon>Dreissenoidea</taxon>
        <taxon>Dreissenidae</taxon>
        <taxon>Dreissena</taxon>
    </lineage>
</organism>
<accession>A0A9D4J7G0</accession>
<proteinExistence type="predicted"/>
<gene>
    <name evidence="1" type="ORF">DPMN_156304</name>
</gene>
<comment type="caution">
    <text evidence="1">The sequence shown here is derived from an EMBL/GenBank/DDBJ whole genome shotgun (WGS) entry which is preliminary data.</text>
</comment>
<reference evidence="1" key="1">
    <citation type="journal article" date="2019" name="bioRxiv">
        <title>The Genome of the Zebra Mussel, Dreissena polymorpha: A Resource for Invasive Species Research.</title>
        <authorList>
            <person name="McCartney M.A."/>
            <person name="Auch B."/>
            <person name="Kono T."/>
            <person name="Mallez S."/>
            <person name="Zhang Y."/>
            <person name="Obille A."/>
            <person name="Becker A."/>
            <person name="Abrahante J.E."/>
            <person name="Garbe J."/>
            <person name="Badalamenti J.P."/>
            <person name="Herman A."/>
            <person name="Mangelson H."/>
            <person name="Liachko I."/>
            <person name="Sullivan S."/>
            <person name="Sone E.D."/>
            <person name="Koren S."/>
            <person name="Silverstein K.A.T."/>
            <person name="Beckman K.B."/>
            <person name="Gohl D.M."/>
        </authorList>
    </citation>
    <scope>NUCLEOTIDE SEQUENCE</scope>
    <source>
        <strain evidence="1">Duluth1</strain>
        <tissue evidence="1">Whole animal</tissue>
    </source>
</reference>
<dbReference type="EMBL" id="JAIWYP010000007">
    <property type="protein sequence ID" value="KAH3802626.1"/>
    <property type="molecule type" value="Genomic_DNA"/>
</dbReference>
<sequence>MAFYGVHVADEDTASDEFTGTFALSWPENLLECDTNLLDLSDSCIEMFDQPFDEIESETENETTYKAEVDQKQL</sequence>
<keyword evidence="2" id="KW-1185">Reference proteome</keyword>
<protein>
    <submittedName>
        <fullName evidence="1">Uncharacterized protein</fullName>
    </submittedName>
</protein>
<evidence type="ECO:0000313" key="1">
    <source>
        <dbReference type="EMBL" id="KAH3802626.1"/>
    </source>
</evidence>
<evidence type="ECO:0000313" key="2">
    <source>
        <dbReference type="Proteomes" id="UP000828390"/>
    </source>
</evidence>